<feature type="chain" id="PRO_5015120398" evidence="5">
    <location>
        <begin position="25"/>
        <end position="395"/>
    </location>
</feature>
<dbReference type="EMBL" id="CP027860">
    <property type="protein sequence ID" value="AVP98244.1"/>
    <property type="molecule type" value="Genomic_DNA"/>
</dbReference>
<dbReference type="Pfam" id="PF25967">
    <property type="entry name" value="RND-MFP_C"/>
    <property type="match status" value="1"/>
</dbReference>
<dbReference type="Gene3D" id="1.10.287.470">
    <property type="entry name" value="Helix hairpin bin"/>
    <property type="match status" value="1"/>
</dbReference>
<feature type="domain" description="Multidrug resistance protein MdtA-like C-terminal permuted SH3" evidence="9">
    <location>
        <begin position="300"/>
        <end position="359"/>
    </location>
</feature>
<dbReference type="InterPro" id="IPR058626">
    <property type="entry name" value="MdtA-like_b-barrel"/>
</dbReference>
<keyword evidence="5" id="KW-0732">Signal</keyword>
<dbReference type="Gene3D" id="2.40.30.170">
    <property type="match status" value="1"/>
</dbReference>
<evidence type="ECO:0000259" key="7">
    <source>
        <dbReference type="Pfam" id="PF25917"/>
    </source>
</evidence>
<name>A0A2P1PTS4_9GAMM</name>
<dbReference type="InterPro" id="IPR058624">
    <property type="entry name" value="MdtA-like_HH"/>
</dbReference>
<accession>A0A2P1PTS4</accession>
<dbReference type="Proteomes" id="UP000241074">
    <property type="component" value="Chromosome"/>
</dbReference>
<evidence type="ECO:0000259" key="8">
    <source>
        <dbReference type="Pfam" id="PF25944"/>
    </source>
</evidence>
<evidence type="ECO:0000259" key="6">
    <source>
        <dbReference type="Pfam" id="PF25876"/>
    </source>
</evidence>
<dbReference type="GO" id="GO:0046677">
    <property type="term" value="P:response to antibiotic"/>
    <property type="evidence" value="ECO:0007669"/>
    <property type="project" value="TreeGrafter"/>
</dbReference>
<dbReference type="NCBIfam" id="TIGR01730">
    <property type="entry name" value="RND_mfp"/>
    <property type="match status" value="1"/>
</dbReference>
<dbReference type="GO" id="GO:0022857">
    <property type="term" value="F:transmembrane transporter activity"/>
    <property type="evidence" value="ECO:0007669"/>
    <property type="project" value="InterPro"/>
</dbReference>
<dbReference type="Pfam" id="PF25917">
    <property type="entry name" value="BSH_RND"/>
    <property type="match status" value="1"/>
</dbReference>
<dbReference type="Pfam" id="PF25944">
    <property type="entry name" value="Beta-barrel_RND"/>
    <property type="match status" value="1"/>
</dbReference>
<reference evidence="10 11" key="2">
    <citation type="submission" date="2018-03" db="EMBL/GenBank/DDBJ databases">
        <authorList>
            <person name="Keele B.F."/>
        </authorList>
    </citation>
    <scope>NUCLEOTIDE SEQUENCE [LARGE SCALE GENOMIC DNA]</scope>
    <source>
        <strain evidence="10 11">D13</strain>
    </source>
</reference>
<dbReference type="GO" id="GO:0030313">
    <property type="term" value="C:cell envelope"/>
    <property type="evidence" value="ECO:0007669"/>
    <property type="project" value="UniProtKB-SubCell"/>
</dbReference>
<dbReference type="OrthoDB" id="9816569at2"/>
<evidence type="ECO:0000256" key="2">
    <source>
        <dbReference type="ARBA" id="ARBA00009477"/>
    </source>
</evidence>
<evidence type="ECO:0000256" key="4">
    <source>
        <dbReference type="SAM" id="MobiDB-lite"/>
    </source>
</evidence>
<dbReference type="Gene3D" id="2.40.420.20">
    <property type="match status" value="1"/>
</dbReference>
<comment type="subcellular location">
    <subcellularLocation>
        <location evidence="1">Cell inner membrane</location>
        <topology evidence="1">Lipid-anchor</topology>
    </subcellularLocation>
</comment>
<comment type="similarity">
    <text evidence="2">Belongs to the membrane fusion protein (MFP) (TC 8.A.1) family.</text>
</comment>
<dbReference type="SUPFAM" id="SSF111369">
    <property type="entry name" value="HlyD-like secretion proteins"/>
    <property type="match status" value="1"/>
</dbReference>
<feature type="domain" description="Multidrug resistance protein MdtA-like beta-barrel" evidence="8">
    <location>
        <begin position="230"/>
        <end position="292"/>
    </location>
</feature>
<dbReference type="KEGG" id="xba:C7S18_14040"/>
<dbReference type="PANTHER" id="PTHR30158:SF26">
    <property type="entry name" value="RESISTANCE-NODULATION-CELL DIVISION (RND) MULTIDRUG EFFLUX MEMBRANE FUSION PROTEIN MEXE"/>
    <property type="match status" value="1"/>
</dbReference>
<evidence type="ECO:0000256" key="3">
    <source>
        <dbReference type="SAM" id="Coils"/>
    </source>
</evidence>
<dbReference type="InterPro" id="IPR058627">
    <property type="entry name" value="MdtA-like_C"/>
</dbReference>
<organism evidence="10 11">
    <name type="scientific">Ahniella affigens</name>
    <dbReference type="NCBI Taxonomy" id="2021234"/>
    <lineage>
        <taxon>Bacteria</taxon>
        <taxon>Pseudomonadati</taxon>
        <taxon>Pseudomonadota</taxon>
        <taxon>Gammaproteobacteria</taxon>
        <taxon>Lysobacterales</taxon>
        <taxon>Rhodanobacteraceae</taxon>
        <taxon>Ahniella</taxon>
    </lineage>
</organism>
<evidence type="ECO:0000256" key="1">
    <source>
        <dbReference type="ARBA" id="ARBA00004519"/>
    </source>
</evidence>
<feature type="coiled-coil region" evidence="3">
    <location>
        <begin position="106"/>
        <end position="133"/>
    </location>
</feature>
<dbReference type="Pfam" id="PF25876">
    <property type="entry name" value="HH_MFP_RND"/>
    <property type="match status" value="1"/>
</dbReference>
<evidence type="ECO:0000256" key="5">
    <source>
        <dbReference type="SAM" id="SignalP"/>
    </source>
</evidence>
<evidence type="ECO:0000259" key="9">
    <source>
        <dbReference type="Pfam" id="PF25967"/>
    </source>
</evidence>
<feature type="signal peptide" evidence="5">
    <location>
        <begin position="1"/>
        <end position="24"/>
    </location>
</feature>
<dbReference type="GO" id="GO:0005886">
    <property type="term" value="C:plasma membrane"/>
    <property type="evidence" value="ECO:0007669"/>
    <property type="project" value="TreeGrafter"/>
</dbReference>
<dbReference type="InterPro" id="IPR006143">
    <property type="entry name" value="RND_pump_MFP"/>
</dbReference>
<dbReference type="PANTHER" id="PTHR30158">
    <property type="entry name" value="ACRA/E-RELATED COMPONENT OF DRUG EFFLUX TRANSPORTER"/>
    <property type="match status" value="1"/>
</dbReference>
<dbReference type="AlphaFoldDB" id="A0A2P1PTS4"/>
<feature type="domain" description="Multidrug resistance protein MdtA-like alpha-helical hairpin" evidence="6">
    <location>
        <begin position="107"/>
        <end position="175"/>
    </location>
</feature>
<feature type="region of interest" description="Disordered" evidence="4">
    <location>
        <begin position="366"/>
        <end position="395"/>
    </location>
</feature>
<protein>
    <submittedName>
        <fullName evidence="10">Efflux transporter periplasmic adaptor subunit</fullName>
    </submittedName>
</protein>
<sequence>MNSVKGTHRRSLVLASLLLPLVLAACSGGAPQAGQMPPQDVSVSAVVLRDIVNWKEYSGRIQAVDTVQIRPRVTGYLAGTHFQEGSLVKKGDLLFTIDDREYRAAVAAAEADVARAKARVTLAKEELKRSQSLIEAKAVSQGELDARSAELRQAEADQLAAAARVEQARLNLDFTQIRAPIAGRIGAAELKPGNLVSPGEPVLSTLVSVNPVHVVFDGDERAWLQYQARNQGANNNNPVTVALSDDTEFKYQGTLDFVDNSLNPQTGTIRARAVLANPDGRLTPGLFARVRLLGKDTEKALLVHEQAVMTDQDRKYVWAVDDKGLAMRHDVVLGDTFEGLRIIKSGLSASDRVVVNGVRKIFFPGQPLKPRDVPMNEPNQPAPAAPAAPGAQAGG</sequence>
<keyword evidence="11" id="KW-1185">Reference proteome</keyword>
<gene>
    <name evidence="10" type="ORF">C7S18_14040</name>
</gene>
<dbReference type="Gene3D" id="2.40.50.100">
    <property type="match status" value="1"/>
</dbReference>
<reference evidence="10 11" key="1">
    <citation type="submission" date="2018-03" db="EMBL/GenBank/DDBJ databases">
        <title>Ahniella affigens gen. nov., sp. nov., a gammaproteobacterium isolated from sandy soil near a stream.</title>
        <authorList>
            <person name="Ko Y."/>
            <person name="Kim J.-H."/>
        </authorList>
    </citation>
    <scope>NUCLEOTIDE SEQUENCE [LARGE SCALE GENOMIC DNA]</scope>
    <source>
        <strain evidence="10 11">D13</strain>
    </source>
</reference>
<dbReference type="InterPro" id="IPR058625">
    <property type="entry name" value="MdtA-like_BSH"/>
</dbReference>
<proteinExistence type="inferred from homology"/>
<keyword evidence="3" id="KW-0175">Coiled coil</keyword>
<feature type="domain" description="Multidrug resistance protein MdtA-like barrel-sandwich hybrid" evidence="7">
    <location>
        <begin position="66"/>
        <end position="201"/>
    </location>
</feature>
<evidence type="ECO:0000313" key="10">
    <source>
        <dbReference type="EMBL" id="AVP98244.1"/>
    </source>
</evidence>
<dbReference type="PROSITE" id="PS51257">
    <property type="entry name" value="PROKAR_LIPOPROTEIN"/>
    <property type="match status" value="1"/>
</dbReference>
<evidence type="ECO:0000313" key="11">
    <source>
        <dbReference type="Proteomes" id="UP000241074"/>
    </source>
</evidence>